<name>A0ABR4IAL0_9EURO</name>
<feature type="region of interest" description="Disordered" evidence="1">
    <location>
        <begin position="889"/>
        <end position="1010"/>
    </location>
</feature>
<feature type="compositionally biased region" description="Polar residues" evidence="1">
    <location>
        <begin position="546"/>
        <end position="559"/>
    </location>
</feature>
<proteinExistence type="predicted"/>
<feature type="compositionally biased region" description="Polar residues" evidence="1">
    <location>
        <begin position="1116"/>
        <end position="1125"/>
    </location>
</feature>
<feature type="compositionally biased region" description="Basic and acidic residues" evidence="1">
    <location>
        <begin position="281"/>
        <end position="300"/>
    </location>
</feature>
<feature type="compositionally biased region" description="Acidic residues" evidence="1">
    <location>
        <begin position="224"/>
        <end position="236"/>
    </location>
</feature>
<dbReference type="Pfam" id="PF24054">
    <property type="entry name" value="DUF7357"/>
    <property type="match status" value="1"/>
</dbReference>
<feature type="compositionally biased region" description="Polar residues" evidence="1">
    <location>
        <begin position="925"/>
        <end position="945"/>
    </location>
</feature>
<evidence type="ECO:0000313" key="4">
    <source>
        <dbReference type="Proteomes" id="UP001610335"/>
    </source>
</evidence>
<feature type="region of interest" description="Disordered" evidence="1">
    <location>
        <begin position="281"/>
        <end position="478"/>
    </location>
</feature>
<keyword evidence="4" id="KW-1185">Reference proteome</keyword>
<evidence type="ECO:0000313" key="3">
    <source>
        <dbReference type="EMBL" id="KAL2824775.1"/>
    </source>
</evidence>
<accession>A0ABR4IAL0</accession>
<feature type="region of interest" description="Disordered" evidence="1">
    <location>
        <begin position="838"/>
        <end position="859"/>
    </location>
</feature>
<feature type="region of interest" description="Disordered" evidence="1">
    <location>
        <begin position="733"/>
        <end position="765"/>
    </location>
</feature>
<reference evidence="3 4" key="1">
    <citation type="submission" date="2024-07" db="EMBL/GenBank/DDBJ databases">
        <title>Section-level genome sequencing and comparative genomics of Aspergillus sections Usti and Cavernicolus.</title>
        <authorList>
            <consortium name="Lawrence Berkeley National Laboratory"/>
            <person name="Nybo J.L."/>
            <person name="Vesth T.C."/>
            <person name="Theobald S."/>
            <person name="Frisvad J.C."/>
            <person name="Larsen T.O."/>
            <person name="Kjaerboelling I."/>
            <person name="Rothschild-Mancinelli K."/>
            <person name="Lyhne E.K."/>
            <person name="Kogle M.E."/>
            <person name="Barry K."/>
            <person name="Clum A."/>
            <person name="Na H."/>
            <person name="Ledsgaard L."/>
            <person name="Lin J."/>
            <person name="Lipzen A."/>
            <person name="Kuo A."/>
            <person name="Riley R."/>
            <person name="Mondo S."/>
            <person name="LaButti K."/>
            <person name="Haridas S."/>
            <person name="Pangalinan J."/>
            <person name="Salamov A.A."/>
            <person name="Simmons B.A."/>
            <person name="Magnuson J.K."/>
            <person name="Chen J."/>
            <person name="Drula E."/>
            <person name="Henrissat B."/>
            <person name="Wiebenga A."/>
            <person name="Lubbers R.J."/>
            <person name="Gomes A.C."/>
            <person name="Makela M.R."/>
            <person name="Stajich J."/>
            <person name="Grigoriev I.V."/>
            <person name="Mortensen U.H."/>
            <person name="De vries R.P."/>
            <person name="Baker S.E."/>
            <person name="Andersen M.R."/>
        </authorList>
    </citation>
    <scope>NUCLEOTIDE SEQUENCE [LARGE SCALE GENOMIC DNA]</scope>
    <source>
        <strain evidence="3 4">CBS 600.67</strain>
    </source>
</reference>
<feature type="compositionally biased region" description="Acidic residues" evidence="1">
    <location>
        <begin position="704"/>
        <end position="714"/>
    </location>
</feature>
<protein>
    <recommendedName>
        <fullName evidence="2">DUF7357 domain-containing protein</fullName>
    </recommendedName>
</protein>
<feature type="compositionally biased region" description="Low complexity" evidence="1">
    <location>
        <begin position="1094"/>
        <end position="1113"/>
    </location>
</feature>
<organism evidence="3 4">
    <name type="scientific">Aspergillus cavernicola</name>
    <dbReference type="NCBI Taxonomy" id="176166"/>
    <lineage>
        <taxon>Eukaryota</taxon>
        <taxon>Fungi</taxon>
        <taxon>Dikarya</taxon>
        <taxon>Ascomycota</taxon>
        <taxon>Pezizomycotina</taxon>
        <taxon>Eurotiomycetes</taxon>
        <taxon>Eurotiomycetidae</taxon>
        <taxon>Eurotiales</taxon>
        <taxon>Aspergillaceae</taxon>
        <taxon>Aspergillus</taxon>
        <taxon>Aspergillus subgen. Nidulantes</taxon>
    </lineage>
</organism>
<feature type="compositionally biased region" description="Polar residues" evidence="1">
    <location>
        <begin position="1139"/>
        <end position="1160"/>
    </location>
</feature>
<dbReference type="Proteomes" id="UP001610335">
    <property type="component" value="Unassembled WGS sequence"/>
</dbReference>
<feature type="region of interest" description="Disordered" evidence="1">
    <location>
        <begin position="1044"/>
        <end position="1224"/>
    </location>
</feature>
<feature type="region of interest" description="Disordered" evidence="1">
    <location>
        <begin position="187"/>
        <end position="249"/>
    </location>
</feature>
<feature type="compositionally biased region" description="Basic and acidic residues" evidence="1">
    <location>
        <begin position="604"/>
        <end position="613"/>
    </location>
</feature>
<feature type="compositionally biased region" description="Basic and acidic residues" evidence="1">
    <location>
        <begin position="628"/>
        <end position="645"/>
    </location>
</feature>
<feature type="compositionally biased region" description="Low complexity" evidence="1">
    <location>
        <begin position="374"/>
        <end position="415"/>
    </location>
</feature>
<dbReference type="EMBL" id="JBFXLS010000041">
    <property type="protein sequence ID" value="KAL2824775.1"/>
    <property type="molecule type" value="Genomic_DNA"/>
</dbReference>
<evidence type="ECO:0000256" key="1">
    <source>
        <dbReference type="SAM" id="MobiDB-lite"/>
    </source>
</evidence>
<gene>
    <name evidence="3" type="ORF">BDW59DRAFT_82495</name>
</gene>
<feature type="compositionally biased region" description="Basic residues" evidence="1">
    <location>
        <begin position="458"/>
        <end position="474"/>
    </location>
</feature>
<feature type="compositionally biased region" description="Basic residues" evidence="1">
    <location>
        <begin position="687"/>
        <end position="699"/>
    </location>
</feature>
<dbReference type="InterPro" id="IPR055781">
    <property type="entry name" value="DUF7357"/>
</dbReference>
<feature type="domain" description="DUF7357" evidence="2">
    <location>
        <begin position="1"/>
        <end position="174"/>
    </location>
</feature>
<evidence type="ECO:0000259" key="2">
    <source>
        <dbReference type="Pfam" id="PF24054"/>
    </source>
</evidence>
<feature type="compositionally biased region" description="Basic and acidic residues" evidence="1">
    <location>
        <begin position="214"/>
        <end position="223"/>
    </location>
</feature>
<feature type="compositionally biased region" description="Polar residues" evidence="1">
    <location>
        <begin position="567"/>
        <end position="591"/>
    </location>
</feature>
<sequence>MRLHLTIQRHGLPVTRILWTTSPPSLFGHNLTSPSSMIPATSSAVTSSRAPNALFANGGYTVAQLLEDVNEVIPLETEPRLFEDQSSGQWGLEDYVVEVAGSECLHYMEVEGLLRDGDEVLIRALQISDLRVRRLSGRHQIASDGKHLIDGVPFGKPFLKRPTSSRPAIMIPPRKKRRTALALWGSGSTYEEEDTEWAPPRHVSTGKELSLLKPDSELEKSDEGEYQDSYQDDYEDYHEPNEDGDGTVIRHNIDNVTKARGSDDDASDLEATDLSQELQDLKKDMDTSVVPELEKPDEGVSLRGYSMRSRPSIQQAMPRKSSFSRRSIRGASDGNSSRRDSKSVTFDSQRQELPGAKLEASLIRAGSTSEDSEASVSSESDTSSSVSDSSESGSSDGDSFSDKSAAASEAASESSSESDDSSSESSASESESEQEDVPEPSNVLKPSHRANPPGAGSRRTKKSNQRSKMRRRLSKLKEMGVLKDDADFDSLRKWEIETGGSFYLPETTTDPKKCEREEFEAKRQKLLRDLESGGVDVSLISEKENISPNSVKPDTSQLFEDNDEQYETANDTNETSPSVPQRRTLDVSSTRRLLFGSLGVRTPRSKEEEEATRKKLAGKAQKVVSQQKEQEAAEAAETHESESDIDWREKLILGATECVYDDIELSTPPFPFEQHWDAEAGNIIRQRKGWGRKRKRRQQHQVYDEEGEGNENEYYAEDDTLLNYDDAELPEAEADNHDESEQISSKSVTGTEEELPSLPSDIDGLPVLTGEDMNPGLVFAFKQLDLSKATNWQPTVSEYRVAVVSDAFDDGFLGIRLAEPYRRQPKDVDIEEGPFQYSGFEMPGMDDDEGEDDGYRQVPFDDLIDPKLLRAAPGANAGDKNAASIFPADEESPAREPSQSGTGIPATSDAHEDDQPAESYERPTTPKNTTHLPSTQSSRNDSPIQSPRFDGFELSHSASSPLLSVPPFSAASSSGPRDEDQEGPSSAKGDDADSQLPSTCPPNVDDHDLQETGLTDQLQTISSPGSVGSYHHLMNFLLSQNLSSPLKSERKSSPVELASESGSAMVPNPFYEIDKAYEERRKNSRVKAERDSSYDSVSSRGSSPKMVPSSPVSARKSPTPTQDPSPVSVIPGSILPEALNQSPPASQMPESFIDLTQSSPPMSPGESDEDFAKSHRLLRAPGWVPKNLPATRRQTRQSSSSSRVIGTLRNVSISPPRRRRRRKP</sequence>
<feature type="region of interest" description="Disordered" evidence="1">
    <location>
        <begin position="687"/>
        <end position="714"/>
    </location>
</feature>
<feature type="compositionally biased region" description="Basic and acidic residues" evidence="1">
    <location>
        <begin position="1072"/>
        <end position="1093"/>
    </location>
</feature>
<comment type="caution">
    <text evidence="3">The sequence shown here is derived from an EMBL/GenBank/DDBJ whole genome shotgun (WGS) entry which is preliminary data.</text>
</comment>
<feature type="region of interest" description="Disordered" evidence="1">
    <location>
        <begin position="539"/>
        <end position="645"/>
    </location>
</feature>